<dbReference type="OrthoDB" id="2879738at2759"/>
<reference evidence="1 2" key="1">
    <citation type="journal article" date="2014" name="PLoS Genet.">
        <title>Analysis of the Phlebiopsis gigantea genome, transcriptome and secretome provides insight into its pioneer colonization strategies of wood.</title>
        <authorList>
            <person name="Hori C."/>
            <person name="Ishida T."/>
            <person name="Igarashi K."/>
            <person name="Samejima M."/>
            <person name="Suzuki H."/>
            <person name="Master E."/>
            <person name="Ferreira P."/>
            <person name="Ruiz-Duenas F.J."/>
            <person name="Held B."/>
            <person name="Canessa P."/>
            <person name="Larrondo L.F."/>
            <person name="Schmoll M."/>
            <person name="Druzhinina I.S."/>
            <person name="Kubicek C.P."/>
            <person name="Gaskell J.A."/>
            <person name="Kersten P."/>
            <person name="St John F."/>
            <person name="Glasner J."/>
            <person name="Sabat G."/>
            <person name="Splinter BonDurant S."/>
            <person name="Syed K."/>
            <person name="Yadav J."/>
            <person name="Mgbeahuruike A.C."/>
            <person name="Kovalchuk A."/>
            <person name="Asiegbu F.O."/>
            <person name="Lackner G."/>
            <person name="Hoffmeister D."/>
            <person name="Rencoret J."/>
            <person name="Gutierrez A."/>
            <person name="Sun H."/>
            <person name="Lindquist E."/>
            <person name="Barry K."/>
            <person name="Riley R."/>
            <person name="Grigoriev I.V."/>
            <person name="Henrissat B."/>
            <person name="Kues U."/>
            <person name="Berka R.M."/>
            <person name="Martinez A.T."/>
            <person name="Covert S.F."/>
            <person name="Blanchette R.A."/>
            <person name="Cullen D."/>
        </authorList>
    </citation>
    <scope>NUCLEOTIDE SEQUENCE [LARGE SCALE GENOMIC DNA]</scope>
    <source>
        <strain evidence="1 2">11061_1 CR5-6</strain>
    </source>
</reference>
<proteinExistence type="predicted"/>
<accession>A0A0C3SB20</accession>
<keyword evidence="2" id="KW-1185">Reference proteome</keyword>
<dbReference type="AlphaFoldDB" id="A0A0C3SB20"/>
<evidence type="ECO:0000313" key="2">
    <source>
        <dbReference type="Proteomes" id="UP000053257"/>
    </source>
</evidence>
<dbReference type="Proteomes" id="UP000053257">
    <property type="component" value="Unassembled WGS sequence"/>
</dbReference>
<evidence type="ECO:0000313" key="1">
    <source>
        <dbReference type="EMBL" id="KIP07550.1"/>
    </source>
</evidence>
<sequence>MGQGVCILSCPNRIFYPHTEGVARLIAPQAHCKGARAPLEFSGPSGELARMVGSRREVFFHATDGICYAGTFLAVSVGTVERSVYAGFAKPYKEAIVRHTFPSKAEFLQTEKIDADRLRNYYMTGRATVEFLELHYLGCNQPFLTAVMALGLMAEPADASAKRAGDALEGELAAKKVRS</sequence>
<dbReference type="HOGENOM" id="CLU_1504003_0_0_1"/>
<gene>
    <name evidence="1" type="ORF">PHLGIDRAFT_414602</name>
</gene>
<protein>
    <submittedName>
        <fullName evidence="1">Uncharacterized protein</fullName>
    </submittedName>
</protein>
<dbReference type="EMBL" id="KN840495">
    <property type="protein sequence ID" value="KIP07550.1"/>
    <property type="molecule type" value="Genomic_DNA"/>
</dbReference>
<organism evidence="1 2">
    <name type="scientific">Phlebiopsis gigantea (strain 11061_1 CR5-6)</name>
    <name type="common">White-rot fungus</name>
    <name type="synonym">Peniophora gigantea</name>
    <dbReference type="NCBI Taxonomy" id="745531"/>
    <lineage>
        <taxon>Eukaryota</taxon>
        <taxon>Fungi</taxon>
        <taxon>Dikarya</taxon>
        <taxon>Basidiomycota</taxon>
        <taxon>Agaricomycotina</taxon>
        <taxon>Agaricomycetes</taxon>
        <taxon>Polyporales</taxon>
        <taxon>Phanerochaetaceae</taxon>
        <taxon>Phlebiopsis</taxon>
    </lineage>
</organism>
<name>A0A0C3SB20_PHLG1</name>